<dbReference type="GO" id="GO:0003856">
    <property type="term" value="F:3-dehydroquinate synthase activity"/>
    <property type="evidence" value="ECO:0007669"/>
    <property type="project" value="UniProtKB-UniRule"/>
</dbReference>
<dbReference type="GO" id="GO:0009423">
    <property type="term" value="P:chorismate biosynthetic process"/>
    <property type="evidence" value="ECO:0007669"/>
    <property type="project" value="UniProtKB-UniRule"/>
</dbReference>
<keyword evidence="14" id="KW-0862">Zinc</keyword>
<dbReference type="PANTHER" id="PTHR43622:SF7">
    <property type="entry name" value="3-DEHYDROQUINATE SYNTHASE, CHLOROPLASTIC"/>
    <property type="match status" value="1"/>
</dbReference>
<dbReference type="InterPro" id="IPR016037">
    <property type="entry name" value="DHQ_synth_AroB"/>
</dbReference>
<evidence type="ECO:0000256" key="7">
    <source>
        <dbReference type="ARBA" id="ARBA00005412"/>
    </source>
</evidence>
<dbReference type="GO" id="GO:0009073">
    <property type="term" value="P:aromatic amino acid family biosynthetic process"/>
    <property type="evidence" value="ECO:0007669"/>
    <property type="project" value="UniProtKB-KW"/>
</dbReference>
<dbReference type="PIRSF" id="PIRSF001455">
    <property type="entry name" value="DHQ_synth"/>
    <property type="match status" value="1"/>
</dbReference>
<evidence type="ECO:0000256" key="10">
    <source>
        <dbReference type="ARBA" id="ARBA00022490"/>
    </source>
</evidence>
<comment type="catalytic activity">
    <reaction evidence="1">
        <text>7-phospho-2-dehydro-3-deoxy-D-arabino-heptonate = 3-dehydroquinate + phosphate</text>
        <dbReference type="Rhea" id="RHEA:21968"/>
        <dbReference type="ChEBI" id="CHEBI:32364"/>
        <dbReference type="ChEBI" id="CHEBI:43474"/>
        <dbReference type="ChEBI" id="CHEBI:58394"/>
        <dbReference type="EC" id="4.2.3.4"/>
    </reaction>
</comment>
<dbReference type="GO" id="GO:0046872">
    <property type="term" value="F:metal ion binding"/>
    <property type="evidence" value="ECO:0007669"/>
    <property type="project" value="UniProtKB-KW"/>
</dbReference>
<dbReference type="InterPro" id="IPR050071">
    <property type="entry name" value="Dehydroquinate_synthase"/>
</dbReference>
<evidence type="ECO:0000256" key="9">
    <source>
        <dbReference type="ARBA" id="ARBA00017684"/>
    </source>
</evidence>
<dbReference type="Pfam" id="PF24621">
    <property type="entry name" value="DHQS_C"/>
    <property type="match status" value="1"/>
</dbReference>
<comment type="cofactor">
    <cofactor evidence="4">
        <name>Zn(2+)</name>
        <dbReference type="ChEBI" id="CHEBI:29105"/>
    </cofactor>
</comment>
<dbReference type="GO" id="GO:0005737">
    <property type="term" value="C:cytoplasm"/>
    <property type="evidence" value="ECO:0007669"/>
    <property type="project" value="UniProtKB-SubCell"/>
</dbReference>
<dbReference type="CDD" id="cd08195">
    <property type="entry name" value="DHQS"/>
    <property type="match status" value="1"/>
</dbReference>
<keyword evidence="16" id="KW-0057">Aromatic amino acid biosynthesis</keyword>
<evidence type="ECO:0000256" key="11">
    <source>
        <dbReference type="ARBA" id="ARBA00022605"/>
    </source>
</evidence>
<dbReference type="InterPro" id="IPR030963">
    <property type="entry name" value="DHQ_synth_fam"/>
</dbReference>
<evidence type="ECO:0000256" key="19">
    <source>
        <dbReference type="NCBIfam" id="TIGR01357"/>
    </source>
</evidence>
<feature type="domain" description="3-dehydroquinate synthase N-terminal" evidence="20">
    <location>
        <begin position="72"/>
        <end position="182"/>
    </location>
</feature>
<evidence type="ECO:0000256" key="16">
    <source>
        <dbReference type="ARBA" id="ARBA00023141"/>
    </source>
</evidence>
<evidence type="ECO:0000256" key="12">
    <source>
        <dbReference type="ARBA" id="ARBA00022723"/>
    </source>
</evidence>
<dbReference type="NCBIfam" id="TIGR01357">
    <property type="entry name" value="aroB"/>
    <property type="match status" value="1"/>
</dbReference>
<dbReference type="Gene3D" id="3.40.50.1970">
    <property type="match status" value="1"/>
</dbReference>
<gene>
    <name evidence="22" type="primary">aroB</name>
    <name evidence="22" type="ORF">NQ032_04885</name>
</gene>
<accession>A0AAW5LKL5</accession>
<dbReference type="RefSeq" id="WP_231493083.1">
    <property type="nucleotide sequence ID" value="NZ_CP064868.1"/>
</dbReference>
<evidence type="ECO:0000256" key="8">
    <source>
        <dbReference type="ARBA" id="ARBA00013031"/>
    </source>
</evidence>
<evidence type="ECO:0000256" key="6">
    <source>
        <dbReference type="ARBA" id="ARBA00004661"/>
    </source>
</evidence>
<dbReference type="InterPro" id="IPR030960">
    <property type="entry name" value="DHQS/DOIS_N"/>
</dbReference>
<keyword evidence="12" id="KW-0479">Metal-binding</keyword>
<evidence type="ECO:0000256" key="14">
    <source>
        <dbReference type="ARBA" id="ARBA00022833"/>
    </source>
</evidence>
<dbReference type="EC" id="4.2.3.4" evidence="8 19"/>
<dbReference type="PANTHER" id="PTHR43622">
    <property type="entry name" value="3-DEHYDROQUINATE SYNTHASE"/>
    <property type="match status" value="1"/>
</dbReference>
<dbReference type="InterPro" id="IPR056179">
    <property type="entry name" value="DHQS_C"/>
</dbReference>
<evidence type="ECO:0000256" key="18">
    <source>
        <dbReference type="ARBA" id="ARBA00023285"/>
    </source>
</evidence>
<comment type="caution">
    <text evidence="22">The sequence shown here is derived from an EMBL/GenBank/DDBJ whole genome shotgun (WGS) entry which is preliminary data.</text>
</comment>
<sequence>MELKLLGDEMIFETTYTNNNYPIILKQNALAELNQYLKADEQNIVLIDQDVYRFHKDYIKSHLKDQDIKFLTVMSGEACKQMSYFESLSEKLLSMNITRQSQLIAIGGGATGDFVGFLAATLLRGIDFIQVPTTLLAHDSAIGGKVGINASVGKNLIGAFHRPRAVIYDINFLATLSHIEIRSGYGEIFKHAILNSEADTLHLMDVYPSIKELAQLKNIEDYLKMGIETKLKIVIEDEFEGGVRKHLNLGHTFGHGLEYLTKIAHGEAVMIGILFQKVINKNRNMYDNTSSVHLFINYLKELGYPLNVLNHADIEQIFKYMKKDKKNIGQTIQMVLQNGEASFTIESVSKEEVLDAFKELKSLINE</sequence>
<keyword evidence="18" id="KW-0170">Cobalt</keyword>
<dbReference type="GO" id="GO:0000166">
    <property type="term" value="F:nucleotide binding"/>
    <property type="evidence" value="ECO:0007669"/>
    <property type="project" value="UniProtKB-KW"/>
</dbReference>
<dbReference type="AlphaFoldDB" id="A0AAW5LKL5"/>
<reference evidence="22" key="1">
    <citation type="submission" date="2022-07" db="EMBL/GenBank/DDBJ databases">
        <title>Bacterial species isolated from the porcine tonsil microbiota.</title>
        <authorList>
            <person name="Oliveira I.M.F."/>
        </authorList>
    </citation>
    <scope>NUCLEOTIDE SEQUENCE</scope>
    <source>
        <strain evidence="22">8QC2O2</strain>
    </source>
</reference>
<dbReference type="Pfam" id="PF01761">
    <property type="entry name" value="DHQ_synthase"/>
    <property type="match status" value="1"/>
</dbReference>
<keyword evidence="10" id="KW-0963">Cytoplasm</keyword>
<keyword evidence="17 22" id="KW-0456">Lyase</keyword>
<keyword evidence="13" id="KW-0547">Nucleotide-binding</keyword>
<comment type="similarity">
    <text evidence="7">Belongs to the sugar phosphate cyclases superfamily. Dehydroquinate synthase family.</text>
</comment>
<proteinExistence type="inferred from homology"/>
<keyword evidence="15" id="KW-0520">NAD</keyword>
<evidence type="ECO:0000313" key="22">
    <source>
        <dbReference type="EMBL" id="MCQ9302954.1"/>
    </source>
</evidence>
<keyword evidence="11" id="KW-0028">Amino-acid biosynthesis</keyword>
<dbReference type="GO" id="GO:0008652">
    <property type="term" value="P:amino acid biosynthetic process"/>
    <property type="evidence" value="ECO:0007669"/>
    <property type="project" value="UniProtKB-KW"/>
</dbReference>
<comment type="pathway">
    <text evidence="6">Metabolic intermediate biosynthesis; chorismate biosynthesis; chorismate from D-erythrose 4-phosphate and phosphoenolpyruvate: step 2/7.</text>
</comment>
<comment type="cofactor">
    <cofactor evidence="2">
        <name>NAD(+)</name>
        <dbReference type="ChEBI" id="CHEBI:57540"/>
    </cofactor>
</comment>
<comment type="subcellular location">
    <subcellularLocation>
        <location evidence="5">Cytoplasm</location>
    </subcellularLocation>
</comment>
<comment type="cofactor">
    <cofactor evidence="3">
        <name>Co(2+)</name>
        <dbReference type="ChEBI" id="CHEBI:48828"/>
    </cofactor>
</comment>
<dbReference type="Gene3D" id="1.20.1090.10">
    <property type="entry name" value="Dehydroquinate synthase-like - alpha domain"/>
    <property type="match status" value="1"/>
</dbReference>
<organism evidence="22 23">
    <name type="scientific">Mammaliicoccus sciuri</name>
    <name type="common">Staphylococcus sciuri</name>
    <dbReference type="NCBI Taxonomy" id="1296"/>
    <lineage>
        <taxon>Bacteria</taxon>
        <taxon>Bacillati</taxon>
        <taxon>Bacillota</taxon>
        <taxon>Bacilli</taxon>
        <taxon>Bacillales</taxon>
        <taxon>Staphylococcaceae</taxon>
        <taxon>Mammaliicoccus</taxon>
    </lineage>
</organism>
<dbReference type="Proteomes" id="UP001204068">
    <property type="component" value="Unassembled WGS sequence"/>
</dbReference>
<dbReference type="EMBL" id="JANILD010000002">
    <property type="protein sequence ID" value="MCQ9302954.1"/>
    <property type="molecule type" value="Genomic_DNA"/>
</dbReference>
<evidence type="ECO:0000256" key="2">
    <source>
        <dbReference type="ARBA" id="ARBA00001911"/>
    </source>
</evidence>
<evidence type="ECO:0000259" key="21">
    <source>
        <dbReference type="Pfam" id="PF24621"/>
    </source>
</evidence>
<evidence type="ECO:0000259" key="20">
    <source>
        <dbReference type="Pfam" id="PF01761"/>
    </source>
</evidence>
<name>A0AAW5LKL5_MAMSC</name>
<evidence type="ECO:0000256" key="1">
    <source>
        <dbReference type="ARBA" id="ARBA00001393"/>
    </source>
</evidence>
<evidence type="ECO:0000256" key="3">
    <source>
        <dbReference type="ARBA" id="ARBA00001941"/>
    </source>
</evidence>
<evidence type="ECO:0000313" key="23">
    <source>
        <dbReference type="Proteomes" id="UP001204068"/>
    </source>
</evidence>
<evidence type="ECO:0000256" key="13">
    <source>
        <dbReference type="ARBA" id="ARBA00022741"/>
    </source>
</evidence>
<evidence type="ECO:0000256" key="5">
    <source>
        <dbReference type="ARBA" id="ARBA00004496"/>
    </source>
</evidence>
<dbReference type="FunFam" id="3.40.50.1970:FF:000007">
    <property type="entry name" value="Pentafunctional AROM polypeptide"/>
    <property type="match status" value="1"/>
</dbReference>
<evidence type="ECO:0000256" key="17">
    <source>
        <dbReference type="ARBA" id="ARBA00023239"/>
    </source>
</evidence>
<feature type="domain" description="3-dehydroquinate synthase C-terminal" evidence="21">
    <location>
        <begin position="184"/>
        <end position="327"/>
    </location>
</feature>
<dbReference type="SUPFAM" id="SSF56796">
    <property type="entry name" value="Dehydroquinate synthase-like"/>
    <property type="match status" value="1"/>
</dbReference>
<evidence type="ECO:0000256" key="15">
    <source>
        <dbReference type="ARBA" id="ARBA00023027"/>
    </source>
</evidence>
<evidence type="ECO:0000256" key="4">
    <source>
        <dbReference type="ARBA" id="ARBA00001947"/>
    </source>
</evidence>
<protein>
    <recommendedName>
        <fullName evidence="9 19">3-dehydroquinate synthase</fullName>
        <ecNumber evidence="8 19">4.2.3.4</ecNumber>
    </recommendedName>
</protein>